<dbReference type="EMBL" id="BAAAJE010000018">
    <property type="protein sequence ID" value="GAA1152553.1"/>
    <property type="molecule type" value="Genomic_DNA"/>
</dbReference>
<accession>A0ABN1UHW6</accession>
<proteinExistence type="predicted"/>
<evidence type="ECO:0000259" key="1">
    <source>
        <dbReference type="Pfam" id="PF16976"/>
    </source>
</evidence>
<evidence type="ECO:0000313" key="2">
    <source>
        <dbReference type="EMBL" id="GAA1152553.1"/>
    </source>
</evidence>
<reference evidence="2 3" key="1">
    <citation type="journal article" date="2019" name="Int. J. Syst. Evol. Microbiol.">
        <title>The Global Catalogue of Microorganisms (GCM) 10K type strain sequencing project: providing services to taxonomists for standard genome sequencing and annotation.</title>
        <authorList>
            <consortium name="The Broad Institute Genomics Platform"/>
            <consortium name="The Broad Institute Genome Sequencing Center for Infectious Disease"/>
            <person name="Wu L."/>
            <person name="Ma J."/>
        </authorList>
    </citation>
    <scope>NUCLEOTIDE SEQUENCE [LARGE SCALE GENOMIC DNA]</scope>
    <source>
        <strain evidence="2 3">JCM 11813</strain>
    </source>
</reference>
<evidence type="ECO:0000313" key="3">
    <source>
        <dbReference type="Proteomes" id="UP001499979"/>
    </source>
</evidence>
<dbReference type="Pfam" id="PF16976">
    <property type="entry name" value="RcpC"/>
    <property type="match status" value="1"/>
</dbReference>
<protein>
    <recommendedName>
        <fullName evidence="1">Flp pilus assembly protein RcpC/CpaB domain-containing protein</fullName>
    </recommendedName>
</protein>
<sequence>MDRRRLLVLGAAAVAVLGVALVLAYARGADARAANRFTRVDVLVATGQIAPGESIDAARAAGKVATAKVARDDLLDGAGANADALKGEVALVPIYPGEQLIAAKFGSSAEAAATLPIPPGKMAVSVNLTDAARVSGFLEPGSEVSVFLNGTDPQTGQTFTRLLLPRVTVLGVGSTAPVTTTTTDEQGSPTTEELPRTLLTVAVDQREAQKVLYASSNGELAFALLNGQSKVKSGGAGVTSANLFR</sequence>
<feature type="domain" description="Flp pilus assembly protein RcpC/CpaB" evidence="1">
    <location>
        <begin position="117"/>
        <end position="224"/>
    </location>
</feature>
<keyword evidence="3" id="KW-1185">Reference proteome</keyword>
<comment type="caution">
    <text evidence="2">The sequence shown here is derived from an EMBL/GenBank/DDBJ whole genome shotgun (WGS) entry which is preliminary data.</text>
</comment>
<dbReference type="NCBIfam" id="TIGR03177">
    <property type="entry name" value="pilus_cpaB"/>
    <property type="match status" value="1"/>
</dbReference>
<dbReference type="InterPro" id="IPR031571">
    <property type="entry name" value="RcpC_dom"/>
</dbReference>
<dbReference type="InterPro" id="IPR017592">
    <property type="entry name" value="Pilus_assmbl_Flp-typ_CpaB"/>
</dbReference>
<organism evidence="2 3">
    <name type="scientific">Nocardioides aquiterrae</name>
    <dbReference type="NCBI Taxonomy" id="203799"/>
    <lineage>
        <taxon>Bacteria</taxon>
        <taxon>Bacillati</taxon>
        <taxon>Actinomycetota</taxon>
        <taxon>Actinomycetes</taxon>
        <taxon>Propionibacteriales</taxon>
        <taxon>Nocardioidaceae</taxon>
        <taxon>Nocardioides</taxon>
    </lineage>
</organism>
<dbReference type="RefSeq" id="WP_343908792.1">
    <property type="nucleotide sequence ID" value="NZ_BAAAJE010000018.1"/>
</dbReference>
<name>A0ABN1UHW6_9ACTN</name>
<dbReference type="Proteomes" id="UP001499979">
    <property type="component" value="Unassembled WGS sequence"/>
</dbReference>
<dbReference type="CDD" id="cd11614">
    <property type="entry name" value="SAF_CpaB_FlgA_like"/>
    <property type="match status" value="1"/>
</dbReference>
<gene>
    <name evidence="2" type="ORF">GCM10009606_33850</name>
</gene>